<dbReference type="InterPro" id="IPR015797">
    <property type="entry name" value="NUDIX_hydrolase-like_dom_sf"/>
</dbReference>
<dbReference type="Gene3D" id="3.90.79.10">
    <property type="entry name" value="Nucleoside Triphosphate Pyrophosphohydrolase"/>
    <property type="match status" value="1"/>
</dbReference>
<keyword evidence="2 4" id="KW-0378">Hydrolase</keyword>
<keyword evidence="5" id="KW-1185">Reference proteome</keyword>
<dbReference type="PANTHER" id="PTHR11839">
    <property type="entry name" value="UDP/ADP-SUGAR PYROPHOSPHATASE"/>
    <property type="match status" value="1"/>
</dbReference>
<dbReference type="GO" id="GO:0016787">
    <property type="term" value="F:hydrolase activity"/>
    <property type="evidence" value="ECO:0007669"/>
    <property type="project" value="UniProtKB-KW"/>
</dbReference>
<dbReference type="Pfam" id="PF00293">
    <property type="entry name" value="NUDIX"/>
    <property type="match status" value="1"/>
</dbReference>
<sequence>MKGINITKDKIETVLDKKFIRVFDLQYEEGRHYFDASRRPLDDLVAAKSEEEFKSMLPDAVSCVVVIEEDGKEPQLLLSYEYRYPAGRFLLSVPAGLIDPEDKEVQDPLFVTAKREIFEETGITVKDTDKVEMINPFVFSTPGMTDESNGLVLVVLKNPDLSTLNQDGAVGQEFFDGFEFVTKDKAKELLKNGRDDKGHFYSVFTWAALMYFVSDMWK</sequence>
<dbReference type="SUPFAM" id="SSF55811">
    <property type="entry name" value="Nudix"/>
    <property type="match status" value="1"/>
</dbReference>
<dbReference type="GO" id="GO:0006753">
    <property type="term" value="P:nucleoside phosphate metabolic process"/>
    <property type="evidence" value="ECO:0007669"/>
    <property type="project" value="TreeGrafter"/>
</dbReference>
<protein>
    <submittedName>
        <fullName evidence="4">NUDIX family hydrolase</fullName>
    </submittedName>
</protein>
<gene>
    <name evidence="4" type="ORF">bhn_I2571</name>
</gene>
<accession>A0A1D9P538</accession>
<reference evidence="5" key="1">
    <citation type="submission" date="2016-10" db="EMBL/GenBank/DDBJ databases">
        <title>The complete genome sequence of the rumen bacterium Butyrivibrio hungatei MB2003.</title>
        <authorList>
            <person name="Palevich N."/>
            <person name="Kelly W.J."/>
            <person name="Leahy S.C."/>
            <person name="Altermann E."/>
            <person name="Rakonjac J."/>
            <person name="Attwood G.T."/>
        </authorList>
    </citation>
    <scope>NUCLEOTIDE SEQUENCE [LARGE SCALE GENOMIC DNA]</scope>
    <source>
        <strain evidence="5">MB2003</strain>
    </source>
</reference>
<evidence type="ECO:0000256" key="2">
    <source>
        <dbReference type="ARBA" id="ARBA00022801"/>
    </source>
</evidence>
<dbReference type="PROSITE" id="PS51462">
    <property type="entry name" value="NUDIX"/>
    <property type="match status" value="1"/>
</dbReference>
<dbReference type="OrthoDB" id="9788922at2"/>
<dbReference type="PANTHER" id="PTHR11839:SF18">
    <property type="entry name" value="NUDIX HYDROLASE DOMAIN-CONTAINING PROTEIN"/>
    <property type="match status" value="1"/>
</dbReference>
<dbReference type="CDD" id="cd03424">
    <property type="entry name" value="NUDIX_ADPRase_Nudt5_UGPPase_Nudt14"/>
    <property type="match status" value="1"/>
</dbReference>
<dbReference type="GO" id="GO:0019693">
    <property type="term" value="P:ribose phosphate metabolic process"/>
    <property type="evidence" value="ECO:0007669"/>
    <property type="project" value="TreeGrafter"/>
</dbReference>
<organism evidence="4 5">
    <name type="scientific">Butyrivibrio hungatei</name>
    <dbReference type="NCBI Taxonomy" id="185008"/>
    <lineage>
        <taxon>Bacteria</taxon>
        <taxon>Bacillati</taxon>
        <taxon>Bacillota</taxon>
        <taxon>Clostridia</taxon>
        <taxon>Lachnospirales</taxon>
        <taxon>Lachnospiraceae</taxon>
        <taxon>Butyrivibrio</taxon>
    </lineage>
</organism>
<comment type="cofactor">
    <cofactor evidence="1">
        <name>Mg(2+)</name>
        <dbReference type="ChEBI" id="CHEBI:18420"/>
    </cofactor>
</comment>
<proteinExistence type="predicted"/>
<evidence type="ECO:0000259" key="3">
    <source>
        <dbReference type="PROSITE" id="PS51462"/>
    </source>
</evidence>
<dbReference type="EMBL" id="CP017831">
    <property type="protein sequence ID" value="AOZ97603.1"/>
    <property type="molecule type" value="Genomic_DNA"/>
</dbReference>
<evidence type="ECO:0000313" key="5">
    <source>
        <dbReference type="Proteomes" id="UP000179284"/>
    </source>
</evidence>
<dbReference type="AlphaFoldDB" id="A0A1D9P538"/>
<dbReference type="Proteomes" id="UP000179284">
    <property type="component" value="Chromosome I"/>
</dbReference>
<evidence type="ECO:0000256" key="1">
    <source>
        <dbReference type="ARBA" id="ARBA00001946"/>
    </source>
</evidence>
<dbReference type="KEGG" id="bhu:bhn_I2571"/>
<dbReference type="InterPro" id="IPR000086">
    <property type="entry name" value="NUDIX_hydrolase_dom"/>
</dbReference>
<name>A0A1D9P538_9FIRM</name>
<evidence type="ECO:0000313" key="4">
    <source>
        <dbReference type="EMBL" id="AOZ97603.1"/>
    </source>
</evidence>
<feature type="domain" description="Nudix hydrolase" evidence="3">
    <location>
        <begin position="56"/>
        <end position="203"/>
    </location>
</feature>
<dbReference type="RefSeq" id="WP_071177187.1">
    <property type="nucleotide sequence ID" value="NZ_CP017831.1"/>
</dbReference>